<dbReference type="RefSeq" id="XP_001008617.1">
    <property type="nucleotide sequence ID" value="XM_001008617.3"/>
</dbReference>
<evidence type="ECO:0000313" key="2">
    <source>
        <dbReference type="EMBL" id="EAR88372.1"/>
    </source>
</evidence>
<dbReference type="KEGG" id="tet:TTHERM_00812890"/>
<feature type="transmembrane region" description="Helical" evidence="1">
    <location>
        <begin position="263"/>
        <end position="281"/>
    </location>
</feature>
<dbReference type="EMBL" id="GG662841">
    <property type="protein sequence ID" value="EAR88372.1"/>
    <property type="molecule type" value="Genomic_DNA"/>
</dbReference>
<keyword evidence="1 2" id="KW-0812">Transmembrane</keyword>
<keyword evidence="1" id="KW-1133">Transmembrane helix</keyword>
<proteinExistence type="predicted"/>
<sequence>MINIIKQGANLAKTAGRQSAVRQYLISANPVTKLGYVSTYKYTSLTQKFQDQYSRCKEEICQGSQFLRDYISQLSQNDKKLSKKNYITFKRNIDSAESIDVLIQYLQPLTQNLQSLNSKKQKRVMKLILLVENNLLQQAGAQLNYSKSTLLDQESIVKRINALKSYMADSAQNKNILLQKQITPISTIENFYTLKESICSQQLKKLQRQQIVLSSFKTLTYLTIPTIFYILPYSSILFLHPYAGETFYRFSLLSLRQNQKTGILISLLLGGSLSLAFYKTYSDIYGVYERNVRPSAITL</sequence>
<evidence type="ECO:0000313" key="3">
    <source>
        <dbReference type="Proteomes" id="UP000009168"/>
    </source>
</evidence>
<organism evidence="2 3">
    <name type="scientific">Tetrahymena thermophila (strain SB210)</name>
    <dbReference type="NCBI Taxonomy" id="312017"/>
    <lineage>
        <taxon>Eukaryota</taxon>
        <taxon>Sar</taxon>
        <taxon>Alveolata</taxon>
        <taxon>Ciliophora</taxon>
        <taxon>Intramacronucleata</taxon>
        <taxon>Oligohymenophorea</taxon>
        <taxon>Hymenostomatida</taxon>
        <taxon>Tetrahymenina</taxon>
        <taxon>Tetrahymenidae</taxon>
        <taxon>Tetrahymena</taxon>
    </lineage>
</organism>
<reference evidence="3" key="1">
    <citation type="journal article" date="2006" name="PLoS Biol.">
        <title>Macronuclear genome sequence of the ciliate Tetrahymena thermophila, a model eukaryote.</title>
        <authorList>
            <person name="Eisen J.A."/>
            <person name="Coyne R.S."/>
            <person name="Wu M."/>
            <person name="Wu D."/>
            <person name="Thiagarajan M."/>
            <person name="Wortman J.R."/>
            <person name="Badger J.H."/>
            <person name="Ren Q."/>
            <person name="Amedeo P."/>
            <person name="Jones K.M."/>
            <person name="Tallon L.J."/>
            <person name="Delcher A.L."/>
            <person name="Salzberg S.L."/>
            <person name="Silva J.C."/>
            <person name="Haas B.J."/>
            <person name="Majoros W.H."/>
            <person name="Farzad M."/>
            <person name="Carlton J.M."/>
            <person name="Smith R.K. Jr."/>
            <person name="Garg J."/>
            <person name="Pearlman R.E."/>
            <person name="Karrer K.M."/>
            <person name="Sun L."/>
            <person name="Manning G."/>
            <person name="Elde N.C."/>
            <person name="Turkewitz A.P."/>
            <person name="Asai D.J."/>
            <person name="Wilkes D.E."/>
            <person name="Wang Y."/>
            <person name="Cai H."/>
            <person name="Collins K."/>
            <person name="Stewart B.A."/>
            <person name="Lee S.R."/>
            <person name="Wilamowska K."/>
            <person name="Weinberg Z."/>
            <person name="Ruzzo W.L."/>
            <person name="Wloga D."/>
            <person name="Gaertig J."/>
            <person name="Frankel J."/>
            <person name="Tsao C.-C."/>
            <person name="Gorovsky M.A."/>
            <person name="Keeling P.J."/>
            <person name="Waller R.F."/>
            <person name="Patron N.J."/>
            <person name="Cherry J.M."/>
            <person name="Stover N.A."/>
            <person name="Krieger C.J."/>
            <person name="del Toro C."/>
            <person name="Ryder H.F."/>
            <person name="Williamson S.C."/>
            <person name="Barbeau R.A."/>
            <person name="Hamilton E.P."/>
            <person name="Orias E."/>
        </authorList>
    </citation>
    <scope>NUCLEOTIDE SEQUENCE [LARGE SCALE GENOMIC DNA]</scope>
    <source>
        <strain evidence="3">SB210</strain>
    </source>
</reference>
<protein>
    <submittedName>
        <fullName evidence="2">Transmembrane protein, putative</fullName>
    </submittedName>
</protein>
<dbReference type="Proteomes" id="UP000009168">
    <property type="component" value="Unassembled WGS sequence"/>
</dbReference>
<keyword evidence="3" id="KW-1185">Reference proteome</keyword>
<keyword evidence="1" id="KW-0472">Membrane</keyword>
<dbReference type="AlphaFoldDB" id="Q22SU2"/>
<feature type="transmembrane region" description="Helical" evidence="1">
    <location>
        <begin position="218"/>
        <end position="243"/>
    </location>
</feature>
<name>Q22SU2_TETTS</name>
<evidence type="ECO:0000256" key="1">
    <source>
        <dbReference type="SAM" id="Phobius"/>
    </source>
</evidence>
<dbReference type="HOGENOM" id="CLU_932178_0_0_1"/>
<accession>Q22SU2</accession>
<dbReference type="GeneID" id="7832975"/>
<gene>
    <name evidence="2" type="ORF">TTHERM_00812890</name>
</gene>
<dbReference type="InParanoid" id="Q22SU2"/>